<reference evidence="1" key="1">
    <citation type="submission" date="2014-11" db="EMBL/GenBank/DDBJ databases">
        <authorList>
            <person name="Amaro Gonzalez C."/>
        </authorList>
    </citation>
    <scope>NUCLEOTIDE SEQUENCE</scope>
</reference>
<protein>
    <submittedName>
        <fullName evidence="1">Uncharacterized protein</fullName>
    </submittedName>
</protein>
<dbReference type="AlphaFoldDB" id="A0A0E9W877"/>
<evidence type="ECO:0000313" key="1">
    <source>
        <dbReference type="EMBL" id="JAH85693.1"/>
    </source>
</evidence>
<name>A0A0E9W877_ANGAN</name>
<organism evidence="1">
    <name type="scientific">Anguilla anguilla</name>
    <name type="common">European freshwater eel</name>
    <name type="synonym">Muraena anguilla</name>
    <dbReference type="NCBI Taxonomy" id="7936"/>
    <lineage>
        <taxon>Eukaryota</taxon>
        <taxon>Metazoa</taxon>
        <taxon>Chordata</taxon>
        <taxon>Craniata</taxon>
        <taxon>Vertebrata</taxon>
        <taxon>Euteleostomi</taxon>
        <taxon>Actinopterygii</taxon>
        <taxon>Neopterygii</taxon>
        <taxon>Teleostei</taxon>
        <taxon>Anguilliformes</taxon>
        <taxon>Anguillidae</taxon>
        <taxon>Anguilla</taxon>
    </lineage>
</organism>
<reference evidence="1" key="2">
    <citation type="journal article" date="2015" name="Fish Shellfish Immunol.">
        <title>Early steps in the European eel (Anguilla anguilla)-Vibrio vulnificus interaction in the gills: Role of the RtxA13 toxin.</title>
        <authorList>
            <person name="Callol A."/>
            <person name="Pajuelo D."/>
            <person name="Ebbesson L."/>
            <person name="Teles M."/>
            <person name="MacKenzie S."/>
            <person name="Amaro C."/>
        </authorList>
    </citation>
    <scope>NUCLEOTIDE SEQUENCE</scope>
</reference>
<proteinExistence type="predicted"/>
<sequence>MREMCCFSVYHNDLYIFISLFLSLLLSPSPKNRAPSSKWCVDT</sequence>
<dbReference type="EMBL" id="GBXM01022884">
    <property type="protein sequence ID" value="JAH85693.1"/>
    <property type="molecule type" value="Transcribed_RNA"/>
</dbReference>
<accession>A0A0E9W877</accession>